<comment type="similarity">
    <text evidence="2">Belongs to the CpsD/CapB family.</text>
</comment>
<dbReference type="InterPro" id="IPR032807">
    <property type="entry name" value="GNVR"/>
</dbReference>
<dbReference type="InterPro" id="IPR003856">
    <property type="entry name" value="LPS_length_determ_N"/>
</dbReference>
<keyword evidence="22" id="KW-1185">Reference proteome</keyword>
<keyword evidence="13 17" id="KW-0472">Membrane</keyword>
<evidence type="ECO:0000259" key="19">
    <source>
        <dbReference type="Pfam" id="PF13614"/>
    </source>
</evidence>
<dbReference type="GO" id="GO:0005886">
    <property type="term" value="C:plasma membrane"/>
    <property type="evidence" value="ECO:0007669"/>
    <property type="project" value="UniProtKB-SubCell"/>
</dbReference>
<reference evidence="22" key="1">
    <citation type="submission" date="2019-11" db="EMBL/GenBank/DDBJ databases">
        <title>Isolation and characterization of two novel species in the genus Thiomicrorhabdus.</title>
        <authorList>
            <person name="Mochizuki J."/>
            <person name="Kojima H."/>
            <person name="Fukui M."/>
        </authorList>
    </citation>
    <scope>NUCLEOTIDE SEQUENCE [LARGE SCALE GENOMIC DNA]</scope>
    <source>
        <strain evidence="22">AkT22</strain>
    </source>
</reference>
<keyword evidence="11" id="KW-0067">ATP-binding</keyword>
<dbReference type="SUPFAM" id="SSF52540">
    <property type="entry name" value="P-loop containing nucleoside triphosphate hydrolases"/>
    <property type="match status" value="1"/>
</dbReference>
<name>A0A6F8PR19_9GAMM</name>
<dbReference type="PANTHER" id="PTHR32309:SF13">
    <property type="entry name" value="FERRIC ENTEROBACTIN TRANSPORT PROTEIN FEPE"/>
    <property type="match status" value="1"/>
</dbReference>
<evidence type="ECO:0000313" key="21">
    <source>
        <dbReference type="EMBL" id="BBP44484.1"/>
    </source>
</evidence>
<evidence type="ECO:0000256" key="10">
    <source>
        <dbReference type="ARBA" id="ARBA00022777"/>
    </source>
</evidence>
<dbReference type="InterPro" id="IPR005702">
    <property type="entry name" value="Wzc-like_C"/>
</dbReference>
<feature type="domain" description="Polysaccharide chain length determinant N-terminal" evidence="18">
    <location>
        <begin position="28"/>
        <end position="115"/>
    </location>
</feature>
<proteinExistence type="inferred from homology"/>
<keyword evidence="8 17" id="KW-0812">Transmembrane</keyword>
<dbReference type="RefSeq" id="WP_173292197.1">
    <property type="nucleotide sequence ID" value="NZ_AP021888.1"/>
</dbReference>
<accession>A0A6F8PR19</accession>
<feature type="transmembrane region" description="Helical" evidence="17">
    <location>
        <begin position="464"/>
        <end position="484"/>
    </location>
</feature>
<sequence length="754" mass="83557">MDHTSQIQNNNNLPTQINHNASNNSDVIDLLPLFQTVWRRKWSIVTIVFIVMLLTTLVVMSIIPTYRASTTMQIEQQEAKVVSIEQVYGIDNSSEYLQTQFELLKSRALAEKVVKLLNLTKHKEFDPAQQKPPLIDIKGSIRSLQLSQMLPGLVPESFDNPAPPTEEEILDSVVKAFMERISIQPIKKSQLVIINVDMQDAKMATKAANMLGETFINSQLDASMEATFTASKWMNSRLSELRETLQASENKLQAFKDQEGLIDVDGGITSVSTNELTAINQRLVDARSKRAEAESQYRQVKGIKKDDWQKLAAIPAVLSHPLIQTFKTEEARAKAKVNELSKRYGQSHPSMQTALSDLNAAQASLKAQVLQIVAGIETQYQIAAANEYSLNKSVKENKQQIKDISKNEFKLRELQREVDSNRAIFDTFMTRLKETTATSDLQTTNARIVDPAVIPTEPIKPKKGLIIIIAGFLAGLFAVFLTLLSNALNNTFKSADEIESKLNIPVLGVLPLIKNIKKDQKIALSFHKNIDKIFSECVRTVRTSVMLSSIDTTHKVVIVTSSIPGEGKSTTSINLADAIGQLEKTLLIEADMRRPTMSKILGLQPGTPGLANLIAGSNSIEECIKSLYGGMDIIVAGIVPPNPLELLSSERFKDLIDELSETYERIIIDCPPVQAVSDAIVLSGFADSVIYVIKSDSTNKQTVMHGVGKLLQNKAPIRGIILNQVDIKKAKQQGYSYEGYYDYYGYSSDNAKAT</sequence>
<evidence type="ECO:0000256" key="11">
    <source>
        <dbReference type="ARBA" id="ARBA00022840"/>
    </source>
</evidence>
<evidence type="ECO:0000256" key="13">
    <source>
        <dbReference type="ARBA" id="ARBA00023136"/>
    </source>
</evidence>
<comment type="subcellular location">
    <subcellularLocation>
        <location evidence="1">Cell inner membrane</location>
        <topology evidence="1">Multi-pass membrane protein</topology>
    </subcellularLocation>
</comment>
<protein>
    <recommendedName>
        <fullName evidence="4">non-specific protein-tyrosine kinase</fullName>
        <ecNumber evidence="4">2.7.10.2</ecNumber>
    </recommendedName>
</protein>
<dbReference type="GO" id="GO:0042802">
    <property type="term" value="F:identical protein binding"/>
    <property type="evidence" value="ECO:0007669"/>
    <property type="project" value="UniProtKB-ARBA"/>
</dbReference>
<evidence type="ECO:0000256" key="16">
    <source>
        <dbReference type="SAM" id="Coils"/>
    </source>
</evidence>
<dbReference type="Gene3D" id="3.40.50.300">
    <property type="entry name" value="P-loop containing nucleotide triphosphate hydrolases"/>
    <property type="match status" value="1"/>
</dbReference>
<dbReference type="NCBIfam" id="TIGR01007">
    <property type="entry name" value="eps_fam"/>
    <property type="match status" value="1"/>
</dbReference>
<feature type="transmembrane region" description="Helical" evidence="17">
    <location>
        <begin position="42"/>
        <end position="63"/>
    </location>
</feature>
<dbReference type="EMBL" id="AP021888">
    <property type="protein sequence ID" value="BBP44484.1"/>
    <property type="molecule type" value="Genomic_DNA"/>
</dbReference>
<keyword evidence="14" id="KW-0829">Tyrosine-protein kinase</keyword>
<dbReference type="InterPro" id="IPR025669">
    <property type="entry name" value="AAA_dom"/>
</dbReference>
<evidence type="ECO:0000256" key="7">
    <source>
        <dbReference type="ARBA" id="ARBA00022679"/>
    </source>
</evidence>
<dbReference type="FunFam" id="3.40.50.300:FF:000527">
    <property type="entry name" value="Tyrosine-protein kinase etk"/>
    <property type="match status" value="1"/>
</dbReference>
<dbReference type="KEGG" id="tzo:THMIRHAT_22300"/>
<evidence type="ECO:0000256" key="8">
    <source>
        <dbReference type="ARBA" id="ARBA00022692"/>
    </source>
</evidence>
<evidence type="ECO:0000259" key="18">
    <source>
        <dbReference type="Pfam" id="PF02706"/>
    </source>
</evidence>
<dbReference type="AlphaFoldDB" id="A0A6F8PR19"/>
<evidence type="ECO:0000256" key="3">
    <source>
        <dbReference type="ARBA" id="ARBA00008883"/>
    </source>
</evidence>
<comment type="similarity">
    <text evidence="3">Belongs to the etk/wzc family.</text>
</comment>
<feature type="domain" description="AAA" evidence="19">
    <location>
        <begin position="555"/>
        <end position="713"/>
    </location>
</feature>
<dbReference type="GO" id="GO:0004715">
    <property type="term" value="F:non-membrane spanning protein tyrosine kinase activity"/>
    <property type="evidence" value="ECO:0007669"/>
    <property type="project" value="UniProtKB-EC"/>
</dbReference>
<comment type="catalytic activity">
    <reaction evidence="15">
        <text>L-tyrosyl-[protein] + ATP = O-phospho-L-tyrosyl-[protein] + ADP + H(+)</text>
        <dbReference type="Rhea" id="RHEA:10596"/>
        <dbReference type="Rhea" id="RHEA-COMP:10136"/>
        <dbReference type="Rhea" id="RHEA-COMP:20101"/>
        <dbReference type="ChEBI" id="CHEBI:15378"/>
        <dbReference type="ChEBI" id="CHEBI:30616"/>
        <dbReference type="ChEBI" id="CHEBI:46858"/>
        <dbReference type="ChEBI" id="CHEBI:61978"/>
        <dbReference type="ChEBI" id="CHEBI:456216"/>
        <dbReference type="EC" id="2.7.10.2"/>
    </reaction>
</comment>
<evidence type="ECO:0000256" key="14">
    <source>
        <dbReference type="ARBA" id="ARBA00023137"/>
    </source>
</evidence>
<evidence type="ECO:0000256" key="4">
    <source>
        <dbReference type="ARBA" id="ARBA00011903"/>
    </source>
</evidence>
<evidence type="ECO:0000259" key="20">
    <source>
        <dbReference type="Pfam" id="PF13807"/>
    </source>
</evidence>
<evidence type="ECO:0000256" key="9">
    <source>
        <dbReference type="ARBA" id="ARBA00022741"/>
    </source>
</evidence>
<dbReference type="EC" id="2.7.10.2" evidence="4"/>
<evidence type="ECO:0000256" key="2">
    <source>
        <dbReference type="ARBA" id="ARBA00007316"/>
    </source>
</evidence>
<keyword evidence="12 17" id="KW-1133">Transmembrane helix</keyword>
<evidence type="ECO:0000313" key="22">
    <source>
        <dbReference type="Proteomes" id="UP000501466"/>
    </source>
</evidence>
<evidence type="ECO:0000256" key="5">
    <source>
        <dbReference type="ARBA" id="ARBA00022475"/>
    </source>
</evidence>
<evidence type="ECO:0000256" key="1">
    <source>
        <dbReference type="ARBA" id="ARBA00004429"/>
    </source>
</evidence>
<keyword evidence="7" id="KW-0808">Transferase</keyword>
<keyword evidence="16" id="KW-0175">Coiled coil</keyword>
<gene>
    <name evidence="21" type="ORF">THMIRHAT_22300</name>
</gene>
<feature type="coiled-coil region" evidence="16">
    <location>
        <begin position="238"/>
        <end position="296"/>
    </location>
</feature>
<keyword evidence="5" id="KW-1003">Cell membrane</keyword>
<keyword evidence="9" id="KW-0547">Nucleotide-binding</keyword>
<keyword evidence="10" id="KW-0418">Kinase</keyword>
<dbReference type="InterPro" id="IPR027417">
    <property type="entry name" value="P-loop_NTPase"/>
</dbReference>
<feature type="domain" description="Tyrosine-protein kinase G-rich" evidence="20">
    <location>
        <begin position="413"/>
        <end position="485"/>
    </location>
</feature>
<dbReference type="InterPro" id="IPR050445">
    <property type="entry name" value="Bact_polysacc_biosynth/exp"/>
</dbReference>
<dbReference type="Pfam" id="PF02706">
    <property type="entry name" value="Wzz"/>
    <property type="match status" value="1"/>
</dbReference>
<evidence type="ECO:0000256" key="17">
    <source>
        <dbReference type="SAM" id="Phobius"/>
    </source>
</evidence>
<dbReference type="GO" id="GO:0005524">
    <property type="term" value="F:ATP binding"/>
    <property type="evidence" value="ECO:0007669"/>
    <property type="project" value="UniProtKB-KW"/>
</dbReference>
<evidence type="ECO:0000256" key="12">
    <source>
        <dbReference type="ARBA" id="ARBA00022989"/>
    </source>
</evidence>
<dbReference type="Pfam" id="PF13807">
    <property type="entry name" value="GNVR"/>
    <property type="match status" value="1"/>
</dbReference>
<evidence type="ECO:0000256" key="15">
    <source>
        <dbReference type="ARBA" id="ARBA00051245"/>
    </source>
</evidence>
<keyword evidence="6" id="KW-0997">Cell inner membrane</keyword>
<evidence type="ECO:0000256" key="6">
    <source>
        <dbReference type="ARBA" id="ARBA00022519"/>
    </source>
</evidence>
<organism evidence="21 22">
    <name type="scientific">Thiosulfativibrio zosterae</name>
    <dbReference type="NCBI Taxonomy" id="2675053"/>
    <lineage>
        <taxon>Bacteria</taxon>
        <taxon>Pseudomonadati</taxon>
        <taxon>Pseudomonadota</taxon>
        <taxon>Gammaproteobacteria</taxon>
        <taxon>Thiotrichales</taxon>
        <taxon>Piscirickettsiaceae</taxon>
        <taxon>Thiosulfativibrio</taxon>
    </lineage>
</organism>
<dbReference type="CDD" id="cd05387">
    <property type="entry name" value="BY-kinase"/>
    <property type="match status" value="1"/>
</dbReference>
<dbReference type="Pfam" id="PF13614">
    <property type="entry name" value="AAA_31"/>
    <property type="match status" value="1"/>
</dbReference>
<dbReference type="Proteomes" id="UP000501466">
    <property type="component" value="Chromosome"/>
</dbReference>
<dbReference type="PANTHER" id="PTHR32309">
    <property type="entry name" value="TYROSINE-PROTEIN KINASE"/>
    <property type="match status" value="1"/>
</dbReference>